<dbReference type="InterPro" id="IPR008928">
    <property type="entry name" value="6-hairpin_glycosidase_sf"/>
</dbReference>
<dbReference type="PANTHER" id="PTHR42899:SF1">
    <property type="entry name" value="SPERMATOGENESIS-ASSOCIATED PROTEIN 20"/>
    <property type="match status" value="1"/>
</dbReference>
<dbReference type="Gene3D" id="3.40.30.10">
    <property type="entry name" value="Glutaredoxin"/>
    <property type="match status" value="1"/>
</dbReference>
<sequence length="684" mass="74547">MANRLAAATSPYLLQHAENPVDWWEWIPEAFEEARRRDVPILLSVGYAACHWCHVMAHESFEDEAIAAKINSGFVAIKVDREERPDVDAVYMQATQAMTGQGGWPMTVFLTPAGDPIYAGTYFPMTPMSGMPSFDQVLDAVSGAWRERADEIRAGAADISRRLSDAGGGDVAASIGRDDIVRALEGLGGDYDERHGGFGGAPKFPPSMVLEALLRIVGSWPDQDQRGAAERMAYGTLIAMAESGMYDQLAGGFARYSVDSGWVVPHFEKMLYDNGLLLGCYLHAWRLADDQELRDRLGPVITDTVDWLLSEMVTDQGGFAASLDADSRGPDGRLTEGAYYLWTRDQVHAAVGPELAPWVFEHCRVTETGTAEGGQSTLQLTDLDHDDHERWLEIRARLTAARAVRPRPARDDKVVAAWNALVIDSLADAGALFSRPAWISAAERAGRLLWDLHWTGARLRRVSRKGVVGRADGSAEDYAGVARAYVRLAEVTDDPVWAARSRQLLDILDDHFSAPDGGFYDVADDAESLINRPKDPTDNAYPSGLSTAVHALTRLATYAGDPELSARAERAARSSAKLITAAPRFAGWLLADVVTRVTDSLVEVAITGDPDDQQARDLVRLARMKVSAGSVVVGGLPDTPNVPLLQDRIMINNAPTAYVCRQFVCRMPLTDPDDLVAELTGATD</sequence>
<protein>
    <submittedName>
        <fullName evidence="2">Thioredoxin domain-containing protein</fullName>
    </submittedName>
</protein>
<dbReference type="CDD" id="cd02955">
    <property type="entry name" value="SSP411"/>
    <property type="match status" value="1"/>
</dbReference>
<dbReference type="PANTHER" id="PTHR42899">
    <property type="entry name" value="SPERMATOGENESIS-ASSOCIATED PROTEIN 20"/>
    <property type="match status" value="1"/>
</dbReference>
<evidence type="ECO:0000313" key="2">
    <source>
        <dbReference type="EMBL" id="GGL46797.1"/>
    </source>
</evidence>
<comment type="caution">
    <text evidence="2">The sequence shown here is derived from an EMBL/GenBank/DDBJ whole genome shotgun (WGS) entry which is preliminary data.</text>
</comment>
<dbReference type="AlphaFoldDB" id="A0A917S0L4"/>
<dbReference type="InterPro" id="IPR036249">
    <property type="entry name" value="Thioredoxin-like_sf"/>
</dbReference>
<dbReference type="EMBL" id="BMMZ01000001">
    <property type="protein sequence ID" value="GGL46797.1"/>
    <property type="molecule type" value="Genomic_DNA"/>
</dbReference>
<keyword evidence="3" id="KW-1185">Reference proteome</keyword>
<dbReference type="Proteomes" id="UP000613840">
    <property type="component" value="Unassembled WGS sequence"/>
</dbReference>
<reference evidence="2" key="2">
    <citation type="submission" date="2020-09" db="EMBL/GenBank/DDBJ databases">
        <authorList>
            <person name="Sun Q."/>
            <person name="Zhou Y."/>
        </authorList>
    </citation>
    <scope>NUCLEOTIDE SEQUENCE</scope>
    <source>
        <strain evidence="2">CGMCC 4.7306</strain>
    </source>
</reference>
<proteinExistence type="predicted"/>
<dbReference type="Gene3D" id="1.50.10.10">
    <property type="match status" value="1"/>
</dbReference>
<dbReference type="InterPro" id="IPR012341">
    <property type="entry name" value="6hp_glycosidase-like_sf"/>
</dbReference>
<dbReference type="SUPFAM" id="SSF48208">
    <property type="entry name" value="Six-hairpin glycosidases"/>
    <property type="match status" value="1"/>
</dbReference>
<dbReference type="SUPFAM" id="SSF52833">
    <property type="entry name" value="Thioredoxin-like"/>
    <property type="match status" value="1"/>
</dbReference>
<dbReference type="Pfam" id="PF03190">
    <property type="entry name" value="Thioredox_DsbH"/>
    <property type="match status" value="1"/>
</dbReference>
<dbReference type="PIRSF" id="PIRSF006402">
    <property type="entry name" value="UCP006402_thioredoxin"/>
    <property type="match status" value="1"/>
</dbReference>
<accession>A0A917S0L4</accession>
<reference evidence="2" key="1">
    <citation type="journal article" date="2014" name="Int. J. Syst. Evol. Microbiol.">
        <title>Complete genome sequence of Corynebacterium casei LMG S-19264T (=DSM 44701T), isolated from a smear-ripened cheese.</title>
        <authorList>
            <consortium name="US DOE Joint Genome Institute (JGI-PGF)"/>
            <person name="Walter F."/>
            <person name="Albersmeier A."/>
            <person name="Kalinowski J."/>
            <person name="Ruckert C."/>
        </authorList>
    </citation>
    <scope>NUCLEOTIDE SEQUENCE</scope>
    <source>
        <strain evidence="2">CGMCC 4.7306</strain>
    </source>
</reference>
<dbReference type="RefSeq" id="WP_188893208.1">
    <property type="nucleotide sequence ID" value="NZ_BMMZ01000001.1"/>
</dbReference>
<evidence type="ECO:0000313" key="3">
    <source>
        <dbReference type="Proteomes" id="UP000613840"/>
    </source>
</evidence>
<feature type="domain" description="Spermatogenesis-associated protein 20-like TRX" evidence="1">
    <location>
        <begin position="3"/>
        <end position="163"/>
    </location>
</feature>
<name>A0A917S0L4_9ACTN</name>
<dbReference type="InterPro" id="IPR004879">
    <property type="entry name" value="Ssp411-like_TRX"/>
</dbReference>
<evidence type="ECO:0000259" key="1">
    <source>
        <dbReference type="Pfam" id="PF03190"/>
    </source>
</evidence>
<dbReference type="InterPro" id="IPR024705">
    <property type="entry name" value="Ssp411"/>
</dbReference>
<dbReference type="GO" id="GO:0005975">
    <property type="term" value="P:carbohydrate metabolic process"/>
    <property type="evidence" value="ECO:0007669"/>
    <property type="project" value="InterPro"/>
</dbReference>
<organism evidence="2 3">
    <name type="scientific">Microlunatus endophyticus</name>
    <dbReference type="NCBI Taxonomy" id="1716077"/>
    <lineage>
        <taxon>Bacteria</taxon>
        <taxon>Bacillati</taxon>
        <taxon>Actinomycetota</taxon>
        <taxon>Actinomycetes</taxon>
        <taxon>Propionibacteriales</taxon>
        <taxon>Propionibacteriaceae</taxon>
        <taxon>Microlunatus</taxon>
    </lineage>
</organism>
<gene>
    <name evidence="2" type="ORF">GCM10011575_00830</name>
</gene>